<keyword evidence="1" id="KW-0472">Membrane</keyword>
<dbReference type="EMBL" id="AP023366">
    <property type="protein sequence ID" value="BCJ87295.1"/>
    <property type="molecule type" value="Genomic_DNA"/>
</dbReference>
<dbReference type="Proteomes" id="UP000593802">
    <property type="component" value="Chromosome"/>
</dbReference>
<sequence>MNAFKIMARNRGFFWFSFCLFIIGLLIGLVFFQQLHEKMQPLLQNIGQIAAGAKGNHLNLSLALLSNNVKASLVLIVSGIFLAILAIGGIVVNGIMVGYAVSMVGQTAAVPAWSLVVFGLLPHGVFEIPAFLLAGSMGIKLGYMWLRPMTGFTRWQSFRRAVGETLYLFPVILLLLVVAAGVEGFVTPKLLSWYVKS</sequence>
<dbReference type="PANTHER" id="PTHR35337:SF1">
    <property type="entry name" value="SLR1478 PROTEIN"/>
    <property type="match status" value="1"/>
</dbReference>
<evidence type="ECO:0000313" key="3">
    <source>
        <dbReference type="Proteomes" id="UP000593802"/>
    </source>
</evidence>
<dbReference type="InterPro" id="IPR002798">
    <property type="entry name" value="SpoIIM-like"/>
</dbReference>
<feature type="transmembrane region" description="Helical" evidence="1">
    <location>
        <begin position="166"/>
        <end position="186"/>
    </location>
</feature>
<protein>
    <submittedName>
        <fullName evidence="2">Sporulation protein</fullName>
    </submittedName>
</protein>
<keyword evidence="1" id="KW-0812">Transmembrane</keyword>
<dbReference type="AlphaFoldDB" id="A0A7I8DB20"/>
<name>A0A7I8DB20_9BACL</name>
<evidence type="ECO:0000313" key="2">
    <source>
        <dbReference type="EMBL" id="BCJ87295.1"/>
    </source>
</evidence>
<keyword evidence="3" id="KW-1185">Reference proteome</keyword>
<proteinExistence type="predicted"/>
<organism evidence="2 3">
    <name type="scientific">Effusibacillus dendaii</name>
    <dbReference type="NCBI Taxonomy" id="2743772"/>
    <lineage>
        <taxon>Bacteria</taxon>
        <taxon>Bacillati</taxon>
        <taxon>Bacillota</taxon>
        <taxon>Bacilli</taxon>
        <taxon>Bacillales</taxon>
        <taxon>Alicyclobacillaceae</taxon>
        <taxon>Effusibacillus</taxon>
    </lineage>
</organism>
<accession>A0A7I8DB20</accession>
<feature type="transmembrane region" description="Helical" evidence="1">
    <location>
        <begin position="99"/>
        <end position="122"/>
    </location>
</feature>
<feature type="transmembrane region" description="Helical" evidence="1">
    <location>
        <begin position="12"/>
        <end position="32"/>
    </location>
</feature>
<dbReference type="KEGG" id="eff:skT53_22800"/>
<feature type="transmembrane region" description="Helical" evidence="1">
    <location>
        <begin position="71"/>
        <end position="92"/>
    </location>
</feature>
<dbReference type="Pfam" id="PF01944">
    <property type="entry name" value="SpoIIM"/>
    <property type="match status" value="1"/>
</dbReference>
<reference evidence="2 3" key="1">
    <citation type="submission" date="2020-08" db="EMBL/GenBank/DDBJ databases">
        <title>Complete Genome Sequence of Effusibacillus dendaii Strain skT53, Isolated from Farmland soil.</title>
        <authorList>
            <person name="Konishi T."/>
            <person name="Kawasaki H."/>
        </authorList>
    </citation>
    <scope>NUCLEOTIDE SEQUENCE [LARGE SCALE GENOMIC DNA]</scope>
    <source>
        <strain evidence="3">skT53</strain>
    </source>
</reference>
<gene>
    <name evidence="2" type="ORF">skT53_22800</name>
</gene>
<dbReference type="PANTHER" id="PTHR35337">
    <property type="entry name" value="SLR1478 PROTEIN"/>
    <property type="match status" value="1"/>
</dbReference>
<keyword evidence="1" id="KW-1133">Transmembrane helix</keyword>
<dbReference type="RefSeq" id="WP_200757111.1">
    <property type="nucleotide sequence ID" value="NZ_AP023366.1"/>
</dbReference>
<feature type="transmembrane region" description="Helical" evidence="1">
    <location>
        <begin position="128"/>
        <end position="146"/>
    </location>
</feature>
<evidence type="ECO:0000256" key="1">
    <source>
        <dbReference type="SAM" id="Phobius"/>
    </source>
</evidence>